<organism evidence="2">
    <name type="scientific">Mus musculus</name>
    <name type="common">Mouse</name>
    <dbReference type="NCBI Taxonomy" id="10090"/>
    <lineage>
        <taxon>Eukaryota</taxon>
        <taxon>Metazoa</taxon>
        <taxon>Chordata</taxon>
        <taxon>Craniata</taxon>
        <taxon>Vertebrata</taxon>
        <taxon>Euteleostomi</taxon>
        <taxon>Mammalia</taxon>
        <taxon>Eutheria</taxon>
        <taxon>Euarchontoglires</taxon>
        <taxon>Glires</taxon>
        <taxon>Rodentia</taxon>
        <taxon>Myomorpha</taxon>
        <taxon>Muroidea</taxon>
        <taxon>Muridae</taxon>
        <taxon>Murinae</taxon>
        <taxon>Mus</taxon>
        <taxon>Mus</taxon>
    </lineage>
</organism>
<dbReference type="AGR" id="MGI:3645308"/>
<dbReference type="MGI" id="MGI:3645308">
    <property type="gene designation" value="Gm5627"/>
</dbReference>
<name>Q3V3D0_MOUSE</name>
<accession>Q3V3D0</accession>
<reference evidence="2" key="8">
    <citation type="journal article" date="2005" name="Science">
        <title>The Transcriptional Landscape of the Mammalian Genome.</title>
        <authorList>
            <consortium name="The FANTOM Consortium"/>
            <consortium name="Riken Genome Exploration Research Group and Genome Science Group (Genome Network Project Core Group)"/>
        </authorList>
    </citation>
    <scope>NUCLEOTIDE SEQUENCE</scope>
    <source>
        <strain evidence="2">C57BL/6J</strain>
        <tissue evidence="2">Thymus</tissue>
    </source>
</reference>
<dbReference type="EMBL" id="BC147470">
    <property type="protein sequence ID" value="AAI47471.1"/>
    <property type="molecule type" value="mRNA"/>
</dbReference>
<evidence type="ECO:0000313" key="2">
    <source>
        <dbReference type="EMBL" id="BAE20610.1"/>
    </source>
</evidence>
<sequence>MCWQRSVCMRAGPTDLEEHAGFRVPCEQPHQSCVRWILTTSLWIGAAQEAVQLDTELGKHTPIDGACFANIPDCCGLYNPLNDEQLHGLVLGHTPVNITAQGRTKAPEPR</sequence>
<reference evidence="1" key="7">
    <citation type="journal article" date="2004" name="Genome Res.">
        <title>The status, quality, and expansion of the NIH full-length cDNA project: the Mammalian Gene Collection (MGC).</title>
        <authorList>
            <consortium name="The MGC Project Team"/>
            <person name="Gerhard D.S."/>
            <person name="Wagner L."/>
            <person name="Feingold E.A."/>
            <person name="Shenmen C.M."/>
            <person name="Grouse L.H."/>
            <person name="Schuler G."/>
            <person name="Klein S.L."/>
            <person name="Old S."/>
            <person name="Rasooly R."/>
            <person name="Good P."/>
            <person name="Guyer M."/>
            <person name="Peck A.M."/>
            <person name="Derge J.G."/>
            <person name="Lipman D."/>
            <person name="Collins F.S."/>
            <person name="Jang W."/>
            <person name="Sherry S."/>
            <person name="Feolo M."/>
            <person name="Misquitta L."/>
            <person name="Lee E."/>
            <person name="Rotmistrovsky K."/>
            <person name="Greenhut S.F."/>
            <person name="Schaefer C.F."/>
            <person name="Buetow K."/>
            <person name="Bonner T.I."/>
            <person name="Haussler D."/>
            <person name="Kent J."/>
            <person name="Kiekhaus M."/>
            <person name="Furey T."/>
            <person name="Brent M."/>
            <person name="Prange C."/>
            <person name="Schreiber K."/>
            <person name="Shapiro N."/>
            <person name="Bhat N.K."/>
            <person name="Hopkins R.F."/>
            <person name="Hsie F."/>
            <person name="Driscoll T."/>
            <person name="Soares M.B."/>
            <person name="Casavant T.L."/>
            <person name="Scheetz T.E."/>
            <person name="Brown-stein M.J."/>
            <person name="Usdin T.B."/>
            <person name="Toshiyuki S."/>
            <person name="Carninci P."/>
            <person name="Piao Y."/>
            <person name="Dudekula D.B."/>
            <person name="Ko M.S."/>
            <person name="Kawakami K."/>
            <person name="Suzuki Y."/>
            <person name="Sugano S."/>
            <person name="Gruber C.E."/>
            <person name="Smith M.R."/>
            <person name="Simmons B."/>
            <person name="Moore T."/>
            <person name="Waterman R."/>
            <person name="Johnson S.L."/>
            <person name="Ruan Y."/>
            <person name="Wei C.L."/>
            <person name="Mathavan S."/>
            <person name="Gunaratne P.H."/>
            <person name="Wu J."/>
            <person name="Garcia A.M."/>
            <person name="Hulyk S.W."/>
            <person name="Fuh E."/>
            <person name="Yuan Y."/>
            <person name="Sneed A."/>
            <person name="Kowis C."/>
            <person name="Hodgson A."/>
            <person name="Muzny D.M."/>
            <person name="McPherson J."/>
            <person name="Gibbs R.A."/>
            <person name="Fahey J."/>
            <person name="Helton E."/>
            <person name="Ketteman M."/>
            <person name="Madan A."/>
            <person name="Rodrigues S."/>
            <person name="Sanchez A."/>
            <person name="Whiting M."/>
            <person name="Madari A."/>
            <person name="Young A.C."/>
            <person name="Wetherby K.D."/>
            <person name="Granite S.J."/>
            <person name="Kwong P.N."/>
            <person name="Brinkley C.P."/>
            <person name="Pearson R.L."/>
            <person name="Bouffard G.G."/>
            <person name="Blakesly R.W."/>
            <person name="Green E.D."/>
            <person name="Dickson M.C."/>
            <person name="Rodriguez A.C."/>
            <person name="Grimwood J."/>
            <person name="Schmutz J."/>
            <person name="Myers R.M."/>
            <person name="Butterfield Y.S."/>
            <person name="Griffith M."/>
            <person name="Griffith O.L."/>
            <person name="Krzywinski M.I."/>
            <person name="Liao N."/>
            <person name="Morin R."/>
            <person name="Morrin R."/>
            <person name="Palmquist D."/>
            <person name="Petrescu A.S."/>
            <person name="Skalska U."/>
            <person name="Smailus D.E."/>
            <person name="Stott J.M."/>
            <person name="Schnerch A."/>
            <person name="Schein J.E."/>
            <person name="Jones S.J."/>
            <person name="Holt R.A."/>
            <person name="Baross A."/>
            <person name="Marra M.A."/>
            <person name="Clifton S."/>
            <person name="Makowski K.A."/>
            <person name="Bosak S."/>
            <person name="Malek J."/>
        </authorList>
    </citation>
    <scope>NUCLEOTIDE SEQUENCE [LARGE SCALE MRNA]</scope>
    <source>
        <tissue evidence="1">Brain</tissue>
    </source>
</reference>
<reference evidence="2" key="2">
    <citation type="journal article" date="2000" name="Genome Res.">
        <title>Normalization and subtraction of cap-trapper-selected cDNAs to prepare full-length cDNA libraries for rapid discovery of new genes.</title>
        <authorList>
            <person name="Carninci P."/>
            <person name="Shibata Y."/>
            <person name="Hayatsu N."/>
            <person name="Sugahara Y."/>
            <person name="Shibata K."/>
            <person name="Itoh M."/>
            <person name="Konno H."/>
            <person name="Okazaki Y."/>
            <person name="Muramatsu M."/>
            <person name="Hayashizaki Y."/>
        </authorList>
    </citation>
    <scope>NUCLEOTIDE SEQUENCE</scope>
    <source>
        <strain evidence="2">C57BL/6J</strain>
        <tissue evidence="2">Thymus</tissue>
    </source>
</reference>
<reference evidence="2" key="3">
    <citation type="journal article" date="2000" name="Genome Res.">
        <title>RIKEN integrated sequence analysis (RISA) system--384-format sequencing pipeline with 384 multicapillary sequencer.</title>
        <authorList>
            <person name="Shibata K."/>
            <person name="Itoh M."/>
            <person name="Aizawa K."/>
            <person name="Nagaoka S."/>
            <person name="Sasaki N."/>
            <person name="Carninci P."/>
            <person name="Konno H."/>
            <person name="Akiyama J."/>
            <person name="Nishi K."/>
            <person name="Kitsunai T."/>
            <person name="Tashiro H."/>
            <person name="Itoh M."/>
            <person name="Sumi N."/>
            <person name="Ishii Y."/>
            <person name="Nakamura S."/>
            <person name="Hazama M."/>
            <person name="Nishine T."/>
            <person name="Harada A."/>
            <person name="Yamamoto R."/>
            <person name="Matsumoto H."/>
            <person name="Sakaguchi S."/>
            <person name="Ikegami T."/>
            <person name="Kashiwagi K."/>
            <person name="Fujiwake S."/>
            <person name="Inoue K."/>
            <person name="Togawa Y."/>
            <person name="Izawa M."/>
            <person name="Ohara E."/>
            <person name="Watahiki M."/>
            <person name="Yoneda Y."/>
            <person name="Ishikawa T."/>
            <person name="Ozawa K."/>
            <person name="Tanaka T."/>
            <person name="Matsuura S."/>
            <person name="Kawai J."/>
            <person name="Okazaki Y."/>
            <person name="Muramatsu M."/>
            <person name="Inoue Y."/>
            <person name="Kira A."/>
            <person name="Hayashizaki Y."/>
        </authorList>
    </citation>
    <scope>NUCLEOTIDE SEQUENCE</scope>
    <source>
        <strain evidence="2">C57BL/6J</strain>
        <tissue evidence="2">Thymus</tissue>
    </source>
</reference>
<dbReference type="AlphaFoldDB" id="Q3V3D0"/>
<dbReference type="EMBL" id="AK041874">
    <property type="protein sequence ID" value="BAE20610.1"/>
    <property type="molecule type" value="mRNA"/>
</dbReference>
<reference evidence="2" key="9">
    <citation type="journal article" date="2005" name="Science">
        <title>Antisense Transcription in the Mammalian Transcriptome.</title>
        <authorList>
            <consortium name="RIKEN Genome Exploration Research Group and Genome Science Group (Genome Network Project Core Group) and the FANTOM Consortium"/>
        </authorList>
    </citation>
    <scope>NUCLEOTIDE SEQUENCE</scope>
    <source>
        <strain evidence="2">C57BL/6J</strain>
        <tissue evidence="2">Thymus</tissue>
    </source>
</reference>
<proteinExistence type="evidence at transcript level"/>
<evidence type="ECO:0000313" key="1">
    <source>
        <dbReference type="EMBL" id="AAI47468.1"/>
    </source>
</evidence>
<reference evidence="2" key="6">
    <citation type="journal article" date="2002" name="Nature">
        <title>Analysis of the mouse transcriptome based on functional annotation of 60,770 full-length cDNAs.</title>
        <authorList>
            <consortium name="The FANTOM Consortium and the RIKEN Genome Exploration Research Group Phase I and II Team"/>
        </authorList>
    </citation>
    <scope>NUCLEOTIDE SEQUENCE</scope>
    <source>
        <strain evidence="2">C57BL/6J</strain>
        <tissue evidence="2">Thymus</tissue>
    </source>
</reference>
<gene>
    <name evidence="3" type="primary">Gm5627</name>
    <name evidence="1" type="synonym">EG434510</name>
</gene>
<dbReference type="HOGENOM" id="CLU_2365139_0_0_1"/>
<reference evidence="2" key="5">
    <citation type="submission" date="2001-07" db="EMBL/GenBank/DDBJ databases">
        <authorList>
            <person name="Adachi J."/>
            <person name="Aizawa K."/>
            <person name="Akimura T."/>
            <person name="Arakawa T."/>
            <person name="Bono H."/>
            <person name="Carninci P."/>
            <person name="Fukuda S."/>
            <person name="Furuno M."/>
            <person name="Hanagaki T."/>
            <person name="Hara A."/>
            <person name="Hashizume W."/>
            <person name="Hayashida K."/>
            <person name="Hayatsu N."/>
            <person name="Hiramoto K."/>
            <person name="Hiraoka T."/>
            <person name="Hirozane T."/>
            <person name="Hori F."/>
            <person name="Imotani K."/>
            <person name="Ishii Y."/>
            <person name="Itoh M."/>
            <person name="Kagawa I."/>
            <person name="Kasukawa T."/>
            <person name="Katoh H."/>
            <person name="Kawai J."/>
            <person name="Kojima Y."/>
            <person name="Kondo S."/>
            <person name="Konno H."/>
            <person name="Kouda M."/>
            <person name="Koya S."/>
            <person name="Kurihara C."/>
            <person name="Matsuyama T."/>
            <person name="Miyazaki A."/>
            <person name="Murata M."/>
            <person name="Nakamura M."/>
            <person name="Nishi K."/>
            <person name="Nomura K."/>
            <person name="Numazaki R."/>
            <person name="Ohno M."/>
            <person name="Ohsato N."/>
            <person name="Okazaki Y."/>
            <person name="Saito R."/>
            <person name="Saitoh H."/>
            <person name="Sakai C."/>
            <person name="Sakai K."/>
            <person name="Sakazume N."/>
            <person name="Sano H."/>
            <person name="Sasaki D."/>
            <person name="Shibata K."/>
            <person name="Shinagawa A."/>
            <person name="Shiraki T."/>
            <person name="Sogabe Y."/>
            <person name="Tagami M."/>
            <person name="Tagawa A."/>
            <person name="Takahashi F."/>
            <person name="Takaku-Akahira S."/>
            <person name="Takeda Y."/>
            <person name="Tanaka T."/>
            <person name="Tomaru A."/>
            <person name="Toya T."/>
            <person name="Yasunishi A."/>
            <person name="Muramatsu M."/>
            <person name="Hayashizaki Y."/>
        </authorList>
    </citation>
    <scope>NUCLEOTIDE SEQUENCE</scope>
    <source>
        <strain evidence="2">C57BL/6J</strain>
        <tissue evidence="2">Thymus</tissue>
    </source>
</reference>
<dbReference type="EMBL" id="BC147467">
    <property type="protein sequence ID" value="AAI47468.1"/>
    <property type="molecule type" value="mRNA"/>
</dbReference>
<reference evidence="2" key="1">
    <citation type="journal article" date="1999" name="Methods Enzymol.">
        <title>High-efficiency full-length cDNA cloning.</title>
        <authorList>
            <person name="Carninci P."/>
            <person name="Hayashizaki Y."/>
        </authorList>
    </citation>
    <scope>NUCLEOTIDE SEQUENCE</scope>
    <source>
        <strain evidence="2">C57BL/6J</strain>
        <tissue evidence="2">Thymus</tissue>
    </source>
</reference>
<reference evidence="2" key="4">
    <citation type="journal article" date="2001" name="Nature">
        <title>Functional annotation of a full-length mouse cDNA collection.</title>
        <authorList>
            <consortium name="The RIKEN Genome Exploration Research Group Phase II Team and the FANTOM Consortium"/>
        </authorList>
    </citation>
    <scope>NUCLEOTIDE SEQUENCE</scope>
    <source>
        <strain evidence="2">C57BL/6J</strain>
        <tissue evidence="2">Thymus</tissue>
    </source>
</reference>
<evidence type="ECO:0000313" key="3">
    <source>
        <dbReference type="MGI" id="MGI:3645308"/>
    </source>
</evidence>
<protein>
    <submittedName>
        <fullName evidence="1">Predicted gene, EG434510</fullName>
    </submittedName>
</protein>